<reference evidence="4" key="1">
    <citation type="journal article" date="2023" name="Mol. Phylogenet. Evol.">
        <title>Genome-scale phylogeny and comparative genomics of the fungal order Sordariales.</title>
        <authorList>
            <person name="Hensen N."/>
            <person name="Bonometti L."/>
            <person name="Westerberg I."/>
            <person name="Brannstrom I.O."/>
            <person name="Guillou S."/>
            <person name="Cros-Aarteil S."/>
            <person name="Calhoun S."/>
            <person name="Haridas S."/>
            <person name="Kuo A."/>
            <person name="Mondo S."/>
            <person name="Pangilinan J."/>
            <person name="Riley R."/>
            <person name="LaButti K."/>
            <person name="Andreopoulos B."/>
            <person name="Lipzen A."/>
            <person name="Chen C."/>
            <person name="Yan M."/>
            <person name="Daum C."/>
            <person name="Ng V."/>
            <person name="Clum A."/>
            <person name="Steindorff A."/>
            <person name="Ohm R.A."/>
            <person name="Martin F."/>
            <person name="Silar P."/>
            <person name="Natvig D.O."/>
            <person name="Lalanne C."/>
            <person name="Gautier V."/>
            <person name="Ament-Velasquez S.L."/>
            <person name="Kruys A."/>
            <person name="Hutchinson M.I."/>
            <person name="Powell A.J."/>
            <person name="Barry K."/>
            <person name="Miller A.N."/>
            <person name="Grigoriev I.V."/>
            <person name="Debuchy R."/>
            <person name="Gladieux P."/>
            <person name="Hiltunen Thoren M."/>
            <person name="Johannesson H."/>
        </authorList>
    </citation>
    <scope>NUCLEOTIDE SEQUENCE</scope>
    <source>
        <strain evidence="4">CBS 333.67</strain>
    </source>
</reference>
<dbReference type="Proteomes" id="UP001273166">
    <property type="component" value="Unassembled WGS sequence"/>
</dbReference>
<feature type="domain" description="NAD-dependent epimerase/dehydratase" evidence="3">
    <location>
        <begin position="154"/>
        <end position="273"/>
    </location>
</feature>
<dbReference type="PANTHER" id="PTHR10366">
    <property type="entry name" value="NAD DEPENDENT EPIMERASE/DEHYDRATASE"/>
    <property type="match status" value="1"/>
</dbReference>
<dbReference type="GeneID" id="87884431"/>
<dbReference type="EMBL" id="JAUDZG010000001">
    <property type="protein sequence ID" value="KAK3309309.1"/>
    <property type="molecule type" value="Genomic_DNA"/>
</dbReference>
<dbReference type="SUPFAM" id="SSF51735">
    <property type="entry name" value="NAD(P)-binding Rossmann-fold domains"/>
    <property type="match status" value="1"/>
</dbReference>
<evidence type="ECO:0000256" key="1">
    <source>
        <dbReference type="ARBA" id="ARBA00023002"/>
    </source>
</evidence>
<proteinExistence type="inferred from homology"/>
<sequence length="370" mass="40252">MTARTALVTGGSGYIGLHVVNSLLEAGWTVHTTVRSLRNETKTRPLNSLADKHPGKLRLFEADLLVADSFTEAMQGCSTVIHVASPFLVPERVKNPETELIRPALEGTRNVLGSVNKTESVKRVVLTSSGAWLMQIQVVGCYTLHTLPRTLVGAMYGDAADVLQSEKATLHEGCWNTTSSPSHNAYQHSKTLAEREAWKMAEAQNRWNLVVICPGLVLGPSLSPASDSGSLALIDQLLSGLLMVGVPALSWALVDVRDVAAAHVRAGEVPEAKGRYIVAESKTTSCLELSKSFKQVHSKPRVLPTWNLPALVFRLFAPFAGLSQAWVTANWGIGFSLDNSRGIKELGITYRPVEEMLKDHYQSWAAQHQG</sequence>
<dbReference type="Pfam" id="PF01370">
    <property type="entry name" value="Epimerase"/>
    <property type="match status" value="2"/>
</dbReference>
<comment type="caution">
    <text evidence="4">The sequence shown here is derived from an EMBL/GenBank/DDBJ whole genome shotgun (WGS) entry which is preliminary data.</text>
</comment>
<evidence type="ECO:0000313" key="4">
    <source>
        <dbReference type="EMBL" id="KAK3309309.1"/>
    </source>
</evidence>
<name>A0AAJ0H024_9PEZI</name>
<dbReference type="InterPro" id="IPR050425">
    <property type="entry name" value="NAD(P)_dehydrat-like"/>
</dbReference>
<accession>A0AAJ0H024</accession>
<dbReference type="AlphaFoldDB" id="A0AAJ0H024"/>
<keyword evidence="5" id="KW-1185">Reference proteome</keyword>
<dbReference type="FunFam" id="3.40.50.720:FF:000085">
    <property type="entry name" value="Dihydroflavonol reductase"/>
    <property type="match status" value="1"/>
</dbReference>
<keyword evidence="1" id="KW-0560">Oxidoreductase</keyword>
<dbReference type="Gene3D" id="3.40.50.720">
    <property type="entry name" value="NAD(P)-binding Rossmann-like Domain"/>
    <property type="match status" value="1"/>
</dbReference>
<dbReference type="PANTHER" id="PTHR10366:SF852">
    <property type="entry name" value="CINNAMOYL-COA REDUCTASE CAD2"/>
    <property type="match status" value="1"/>
</dbReference>
<evidence type="ECO:0000256" key="2">
    <source>
        <dbReference type="ARBA" id="ARBA00023445"/>
    </source>
</evidence>
<dbReference type="InterPro" id="IPR036291">
    <property type="entry name" value="NAD(P)-bd_dom_sf"/>
</dbReference>
<evidence type="ECO:0000313" key="5">
    <source>
        <dbReference type="Proteomes" id="UP001273166"/>
    </source>
</evidence>
<gene>
    <name evidence="4" type="ORF">B0T15DRAFT_423891</name>
</gene>
<evidence type="ECO:0000259" key="3">
    <source>
        <dbReference type="Pfam" id="PF01370"/>
    </source>
</evidence>
<comment type="similarity">
    <text evidence="2">Belongs to the NAD(P)-dependent epimerase/dehydratase family. Dihydroflavonol-4-reductase subfamily.</text>
</comment>
<dbReference type="GO" id="GO:0016616">
    <property type="term" value="F:oxidoreductase activity, acting on the CH-OH group of donors, NAD or NADP as acceptor"/>
    <property type="evidence" value="ECO:0007669"/>
    <property type="project" value="TreeGrafter"/>
</dbReference>
<dbReference type="RefSeq" id="XP_062725089.1">
    <property type="nucleotide sequence ID" value="XM_062865602.1"/>
</dbReference>
<reference evidence="4" key="2">
    <citation type="submission" date="2023-06" db="EMBL/GenBank/DDBJ databases">
        <authorList>
            <consortium name="Lawrence Berkeley National Laboratory"/>
            <person name="Mondo S.J."/>
            <person name="Hensen N."/>
            <person name="Bonometti L."/>
            <person name="Westerberg I."/>
            <person name="Brannstrom I.O."/>
            <person name="Guillou S."/>
            <person name="Cros-Aarteil S."/>
            <person name="Calhoun S."/>
            <person name="Haridas S."/>
            <person name="Kuo A."/>
            <person name="Pangilinan J."/>
            <person name="Riley R."/>
            <person name="Labutti K."/>
            <person name="Andreopoulos B."/>
            <person name="Lipzen A."/>
            <person name="Chen C."/>
            <person name="Yanf M."/>
            <person name="Daum C."/>
            <person name="Ng V."/>
            <person name="Clum A."/>
            <person name="Steindorff A."/>
            <person name="Ohm R."/>
            <person name="Martin F."/>
            <person name="Silar P."/>
            <person name="Natvig D."/>
            <person name="Lalanne C."/>
            <person name="Gautier V."/>
            <person name="Ament-Velasquez S.L."/>
            <person name="Kruys A."/>
            <person name="Hutchinson M.I."/>
            <person name="Powell A.J."/>
            <person name="Barry K."/>
            <person name="Miller A.N."/>
            <person name="Grigoriev I.V."/>
            <person name="Debuchy R."/>
            <person name="Gladieux P."/>
            <person name="Thoren M.H."/>
            <person name="Johannesson H."/>
        </authorList>
    </citation>
    <scope>NUCLEOTIDE SEQUENCE</scope>
    <source>
        <strain evidence="4">CBS 333.67</strain>
    </source>
</reference>
<organism evidence="4 5">
    <name type="scientific">Chaetomium strumarium</name>
    <dbReference type="NCBI Taxonomy" id="1170767"/>
    <lineage>
        <taxon>Eukaryota</taxon>
        <taxon>Fungi</taxon>
        <taxon>Dikarya</taxon>
        <taxon>Ascomycota</taxon>
        <taxon>Pezizomycotina</taxon>
        <taxon>Sordariomycetes</taxon>
        <taxon>Sordariomycetidae</taxon>
        <taxon>Sordariales</taxon>
        <taxon>Chaetomiaceae</taxon>
        <taxon>Chaetomium</taxon>
    </lineage>
</organism>
<dbReference type="InterPro" id="IPR001509">
    <property type="entry name" value="Epimerase_deHydtase"/>
</dbReference>
<feature type="domain" description="NAD-dependent epimerase/dehydratase" evidence="3">
    <location>
        <begin position="6"/>
        <end position="132"/>
    </location>
</feature>
<protein>
    <recommendedName>
        <fullName evidence="3">NAD-dependent epimerase/dehydratase domain-containing protein</fullName>
    </recommendedName>
</protein>